<dbReference type="PANTHER" id="PTHR19328">
    <property type="entry name" value="HEDGEHOG-INTERACTING PROTEIN"/>
    <property type="match status" value="1"/>
</dbReference>
<keyword evidence="1" id="KW-0732">Signal</keyword>
<evidence type="ECO:0000313" key="5">
    <source>
        <dbReference type="Proteomes" id="UP000198984"/>
    </source>
</evidence>
<dbReference type="InterPro" id="IPR006584">
    <property type="entry name" value="Cellulose-bd_IV"/>
</dbReference>
<dbReference type="Proteomes" id="UP000198984">
    <property type="component" value="Unassembled WGS sequence"/>
</dbReference>
<dbReference type="SMART" id="SM00606">
    <property type="entry name" value="CBD_IV"/>
    <property type="match status" value="2"/>
</dbReference>
<dbReference type="InterPro" id="IPR036179">
    <property type="entry name" value="Ig-like_dom_sf"/>
</dbReference>
<gene>
    <name evidence="4" type="ORF">SAMN04488505_10236</name>
</gene>
<feature type="domain" description="CBM6" evidence="3">
    <location>
        <begin position="677"/>
        <end position="819"/>
    </location>
</feature>
<evidence type="ECO:0000313" key="4">
    <source>
        <dbReference type="EMBL" id="SEL32725.1"/>
    </source>
</evidence>
<sequence length="1134" mass="120712">MMRNLPKMQQFLRARLLKICLGITLFLGGFAGNGYSQLPAGFIQKKLTGDNINEATAMVHAPDGRIFIAERSGNVKVFQNGNVSTVHTVSTTTGSEQGLLGITLHPQFATNGKFYIFYTNPAMTVHYLDAVVINTANVVTSTTRIMEFDPIINGFHNGGAILFKDGLLYVAIGESNSPAEATKLDTYRGKILRLTEDGQPAPGNPYYNEAGASRQKRSIWAIGMRNPWKMALDPLSGKIFVVNVGGDYEEINDVTAPDATKNYNYGWDQNGRSGPQQAAGTILPVFAYPHDNWGCAITSGVFFNPPATNYPTQYRNRFYFSDWCSQWFRSVDAVNPGSGAAQEFSPSGFGSILGTSVGIDGNIYYIKYNSTGSLWRIEFDSNQKPEVVNNPASQTVVAGDPVSFSVSVSGATPITYQWQKNGVNISGATANTYTIAQTTAADAGSYRCLVANTLGADTSTAAVLTVQPFNARPVPHILTPTASLTWSVLDQVSFSGSATDQEDGTLPASAYKWEVRFYHKDNPTSEHYHPGPVIPAGITSGTFTADNGGETSPNIWFRILLTVTDSQGRTGVDSVDIQPNKVNLTITSSKPGLQLVLGSQVTAPATKTFVVNSNFTIQALSPQTLGDTAYEFTSWAHGGAVTQNLRVPAVNTTYTANYKVSASLQNPYKGVPAAIPGKIEIEDYDTGGEGIAYHDASVANQGNGYRPNEGVDLEGCADTGGGFNIGYVATGEWLEYTVNVTTPGVYTLMARVATPYDAKAFHVELDGVNISGTLAVPKTGGFQAWQTISVNTPALTTGVKVLRVTMDAADLNINYLTFALAGTGTGSAPTVSLTSPANNATFFNNADIDMAATAADADGNVRKVEFFQGATKLGEDTTSPYQYTWIGAPTGTYSLTAKATDNAGLTTTSAPIAITVNPVTGAKTIPGKIEAEAFDAKSDVGTEGCADTGGGENVGWINTDDWMDYNVKVTTAGTYTVNLRVASPDGGKQLQLRSGTTTLATVTVPATGGWQAWTTVTTTVTLAAGDQTLRIYAVTGDWNINWVEFSSAALAAKASHLPETNDQFKVYPNPVTSNLTIGGLKNDGMVSVINVANSQVTKMKSANGTLNLGNLSAGTYIIEFMDGKKIVRKKFVKL</sequence>
<dbReference type="SMART" id="SM00409">
    <property type="entry name" value="IG"/>
    <property type="match status" value="1"/>
</dbReference>
<dbReference type="Gene3D" id="2.60.40.10">
    <property type="entry name" value="Immunoglobulins"/>
    <property type="match status" value="2"/>
</dbReference>
<dbReference type="NCBIfam" id="TIGR04183">
    <property type="entry name" value="Por_Secre_tail"/>
    <property type="match status" value="1"/>
</dbReference>
<dbReference type="Gene3D" id="2.60.120.260">
    <property type="entry name" value="Galactose-binding domain-like"/>
    <property type="match status" value="2"/>
</dbReference>
<dbReference type="Pfam" id="PF13927">
    <property type="entry name" value="Ig_3"/>
    <property type="match status" value="1"/>
</dbReference>
<dbReference type="Pfam" id="PF17957">
    <property type="entry name" value="Big_7"/>
    <property type="match status" value="1"/>
</dbReference>
<dbReference type="SUPFAM" id="SSF50952">
    <property type="entry name" value="Soluble quinoprotein glucose dehydrogenase"/>
    <property type="match status" value="1"/>
</dbReference>
<dbReference type="InterPro" id="IPR011042">
    <property type="entry name" value="6-blade_b-propeller_TolB-like"/>
</dbReference>
<reference evidence="4 5" key="1">
    <citation type="submission" date="2016-10" db="EMBL/GenBank/DDBJ databases">
        <authorList>
            <person name="de Groot N.N."/>
        </authorList>
    </citation>
    <scope>NUCLEOTIDE SEQUENCE [LARGE SCALE GENOMIC DNA]</scope>
    <source>
        <strain evidence="4 5">DSM 21039</strain>
    </source>
</reference>
<feature type="domain" description="Ig-like" evidence="2">
    <location>
        <begin position="385"/>
        <end position="465"/>
    </location>
</feature>
<evidence type="ECO:0000256" key="1">
    <source>
        <dbReference type="ARBA" id="ARBA00022729"/>
    </source>
</evidence>
<organism evidence="4 5">
    <name type="scientific">Chitinophaga rupis</name>
    <dbReference type="NCBI Taxonomy" id="573321"/>
    <lineage>
        <taxon>Bacteria</taxon>
        <taxon>Pseudomonadati</taxon>
        <taxon>Bacteroidota</taxon>
        <taxon>Chitinophagia</taxon>
        <taxon>Chitinophagales</taxon>
        <taxon>Chitinophagaceae</taxon>
        <taxon>Chitinophaga</taxon>
    </lineage>
</organism>
<dbReference type="InterPro" id="IPR005084">
    <property type="entry name" value="CBM6"/>
</dbReference>
<dbReference type="InterPro" id="IPR007110">
    <property type="entry name" value="Ig-like_dom"/>
</dbReference>
<dbReference type="GO" id="GO:0030246">
    <property type="term" value="F:carbohydrate binding"/>
    <property type="evidence" value="ECO:0007669"/>
    <property type="project" value="InterPro"/>
</dbReference>
<dbReference type="InterPro" id="IPR003599">
    <property type="entry name" value="Ig_sub"/>
</dbReference>
<dbReference type="Pfam" id="PF03422">
    <property type="entry name" value="CBM_6"/>
    <property type="match status" value="2"/>
</dbReference>
<protein>
    <submittedName>
        <fullName evidence="4">Por secretion system C-terminal sorting domain-containing protein</fullName>
    </submittedName>
</protein>
<dbReference type="InterPro" id="IPR013783">
    <property type="entry name" value="Ig-like_fold"/>
</dbReference>
<dbReference type="AlphaFoldDB" id="A0A1H7PBT3"/>
<dbReference type="InterPro" id="IPR012938">
    <property type="entry name" value="Glc/Sorbosone_DH"/>
</dbReference>
<name>A0A1H7PBT3_9BACT</name>
<dbReference type="Pfam" id="PF18962">
    <property type="entry name" value="Por_Secre_tail"/>
    <property type="match status" value="1"/>
</dbReference>
<evidence type="ECO:0000259" key="3">
    <source>
        <dbReference type="PROSITE" id="PS51175"/>
    </source>
</evidence>
<dbReference type="SUPFAM" id="SSF49785">
    <property type="entry name" value="Galactose-binding domain-like"/>
    <property type="match status" value="2"/>
</dbReference>
<dbReference type="InterPro" id="IPR011041">
    <property type="entry name" value="Quinoprot_gluc/sorb_DH_b-prop"/>
</dbReference>
<dbReference type="PANTHER" id="PTHR19328:SF13">
    <property type="entry name" value="HIPL1 PROTEIN"/>
    <property type="match status" value="1"/>
</dbReference>
<dbReference type="PROSITE" id="PS50835">
    <property type="entry name" value="IG_LIKE"/>
    <property type="match status" value="1"/>
</dbReference>
<dbReference type="InterPro" id="IPR026444">
    <property type="entry name" value="Secre_tail"/>
</dbReference>
<dbReference type="RefSeq" id="WP_089908580.1">
    <property type="nucleotide sequence ID" value="NZ_FOBB01000002.1"/>
</dbReference>
<dbReference type="EMBL" id="FOBB01000002">
    <property type="protein sequence ID" value="SEL32725.1"/>
    <property type="molecule type" value="Genomic_DNA"/>
</dbReference>
<dbReference type="CDD" id="cd04080">
    <property type="entry name" value="CBM6_cellulase-like"/>
    <property type="match status" value="2"/>
</dbReference>
<evidence type="ECO:0000259" key="2">
    <source>
        <dbReference type="PROSITE" id="PS50835"/>
    </source>
</evidence>
<proteinExistence type="predicted"/>
<accession>A0A1H7PBT3</accession>
<dbReference type="Gene3D" id="2.120.10.30">
    <property type="entry name" value="TolB, C-terminal domain"/>
    <property type="match status" value="1"/>
</dbReference>
<dbReference type="Pfam" id="PF07995">
    <property type="entry name" value="GSDH"/>
    <property type="match status" value="1"/>
</dbReference>
<keyword evidence="5" id="KW-1185">Reference proteome</keyword>
<dbReference type="PROSITE" id="PS51175">
    <property type="entry name" value="CBM6"/>
    <property type="match status" value="2"/>
</dbReference>
<feature type="domain" description="CBM6" evidence="3">
    <location>
        <begin position="927"/>
        <end position="1046"/>
    </location>
</feature>
<dbReference type="SUPFAM" id="SSF48726">
    <property type="entry name" value="Immunoglobulin"/>
    <property type="match status" value="1"/>
</dbReference>
<dbReference type="InterPro" id="IPR008979">
    <property type="entry name" value="Galactose-bd-like_sf"/>
</dbReference>
<dbReference type="STRING" id="573321.SAMN04488505_10236"/>